<dbReference type="PANTHER" id="PTHR13829">
    <property type="entry name" value="SNRNP CORE PROTEIN FAMILY MEMBER"/>
    <property type="match status" value="1"/>
</dbReference>
<proteinExistence type="inferred from homology"/>
<dbReference type="GO" id="GO:0000932">
    <property type="term" value="C:P-body"/>
    <property type="evidence" value="ECO:0007669"/>
    <property type="project" value="TreeGrafter"/>
</dbReference>
<organism evidence="11 12">
    <name type="scientific">Paspalum notatum var. saurae</name>
    <dbReference type="NCBI Taxonomy" id="547442"/>
    <lineage>
        <taxon>Eukaryota</taxon>
        <taxon>Viridiplantae</taxon>
        <taxon>Streptophyta</taxon>
        <taxon>Embryophyta</taxon>
        <taxon>Tracheophyta</taxon>
        <taxon>Spermatophyta</taxon>
        <taxon>Magnoliopsida</taxon>
        <taxon>Liliopsida</taxon>
        <taxon>Poales</taxon>
        <taxon>Poaceae</taxon>
        <taxon>PACMAD clade</taxon>
        <taxon>Panicoideae</taxon>
        <taxon>Andropogonodae</taxon>
        <taxon>Paspaleae</taxon>
        <taxon>Paspalinae</taxon>
        <taxon>Paspalum</taxon>
    </lineage>
</organism>
<accession>A0AAQ3UT78</accession>
<dbReference type="Gene3D" id="2.30.30.100">
    <property type="match status" value="1"/>
</dbReference>
<keyword evidence="6" id="KW-0508">mRNA splicing</keyword>
<dbReference type="InterPro" id="IPR001163">
    <property type="entry name" value="Sm_dom_euk/arc"/>
</dbReference>
<evidence type="ECO:0000256" key="8">
    <source>
        <dbReference type="ARBA" id="ARBA00023274"/>
    </source>
</evidence>
<evidence type="ECO:0000256" key="5">
    <source>
        <dbReference type="ARBA" id="ARBA00022884"/>
    </source>
</evidence>
<evidence type="ECO:0000256" key="6">
    <source>
        <dbReference type="ARBA" id="ARBA00023187"/>
    </source>
</evidence>
<evidence type="ECO:0000256" key="1">
    <source>
        <dbReference type="ARBA" id="ARBA00004123"/>
    </source>
</evidence>
<protein>
    <recommendedName>
        <fullName evidence="10">Sm domain-containing protein</fullName>
    </recommendedName>
</protein>
<dbReference type="GO" id="GO:1990726">
    <property type="term" value="C:Lsm1-7-Pat1 complex"/>
    <property type="evidence" value="ECO:0007669"/>
    <property type="project" value="TreeGrafter"/>
</dbReference>
<dbReference type="GO" id="GO:0071013">
    <property type="term" value="C:catalytic step 2 spliceosome"/>
    <property type="evidence" value="ECO:0007669"/>
    <property type="project" value="TreeGrafter"/>
</dbReference>
<evidence type="ECO:0000313" key="11">
    <source>
        <dbReference type="EMBL" id="WVZ95034.1"/>
    </source>
</evidence>
<dbReference type="AlphaFoldDB" id="A0AAQ3UT78"/>
<dbReference type="PANTHER" id="PTHR13829:SF2">
    <property type="entry name" value="U6 SNRNA-ASSOCIATED SM-LIKE PROTEIN LSM2"/>
    <property type="match status" value="1"/>
</dbReference>
<dbReference type="InterPro" id="IPR036202">
    <property type="entry name" value="TopoI_DNA-bd_euk_N_sf"/>
</dbReference>
<keyword evidence="3" id="KW-0507">mRNA processing</keyword>
<feature type="compositionally biased region" description="Low complexity" evidence="9">
    <location>
        <begin position="35"/>
        <end position="45"/>
    </location>
</feature>
<dbReference type="Pfam" id="PF01423">
    <property type="entry name" value="LSM"/>
    <property type="match status" value="1"/>
</dbReference>
<feature type="domain" description="Sm" evidence="10">
    <location>
        <begin position="62"/>
        <end position="124"/>
    </location>
</feature>
<sequence>MPIQFDPSFQPSSRTLIAARKGRARAPLPPPHAPQVPRSSSRPSPEGTITCPPGGELEPAVLSFSDLEELLGEEVTVELKNDMTIHGTVHSVDQYLNIKLEDTCVVDQDEYPCMVRLLTVLKEDEGISWIWWWTEMDYLGAQWSYSPPPYKPHGVKMLYNGQPVDLTPDQEEQQRWRSHKIAPKSN</sequence>
<dbReference type="GO" id="GO:0006265">
    <property type="term" value="P:DNA topological change"/>
    <property type="evidence" value="ECO:0007669"/>
    <property type="project" value="InterPro"/>
</dbReference>
<dbReference type="InterPro" id="IPR016654">
    <property type="entry name" value="U6_snRNA_Lsm2"/>
</dbReference>
<name>A0AAQ3UT78_PASNO</name>
<comment type="similarity">
    <text evidence="2">Belongs to the snRNP Sm proteins family.</text>
</comment>
<evidence type="ECO:0000259" key="10">
    <source>
        <dbReference type="PROSITE" id="PS52002"/>
    </source>
</evidence>
<dbReference type="InterPro" id="IPR047575">
    <property type="entry name" value="Sm"/>
</dbReference>
<dbReference type="SUPFAM" id="SSF50182">
    <property type="entry name" value="Sm-like ribonucleoproteins"/>
    <property type="match status" value="1"/>
</dbReference>
<dbReference type="GO" id="GO:0005688">
    <property type="term" value="C:U6 snRNP"/>
    <property type="evidence" value="ECO:0007669"/>
    <property type="project" value="TreeGrafter"/>
</dbReference>
<evidence type="ECO:0000256" key="7">
    <source>
        <dbReference type="ARBA" id="ARBA00023242"/>
    </source>
</evidence>
<evidence type="ECO:0000256" key="2">
    <source>
        <dbReference type="ARBA" id="ARBA00006850"/>
    </source>
</evidence>
<keyword evidence="8" id="KW-0687">Ribonucleoprotein</keyword>
<dbReference type="GO" id="GO:0071011">
    <property type="term" value="C:precatalytic spliceosome"/>
    <property type="evidence" value="ECO:0007669"/>
    <property type="project" value="TreeGrafter"/>
</dbReference>
<dbReference type="SMART" id="SM00651">
    <property type="entry name" value="Sm"/>
    <property type="match status" value="1"/>
</dbReference>
<gene>
    <name evidence="11" type="ORF">U9M48_040841</name>
</gene>
<evidence type="ECO:0000256" key="4">
    <source>
        <dbReference type="ARBA" id="ARBA00022728"/>
    </source>
</evidence>
<evidence type="ECO:0000313" key="12">
    <source>
        <dbReference type="Proteomes" id="UP001341281"/>
    </source>
</evidence>
<dbReference type="EMBL" id="CP144753">
    <property type="protein sequence ID" value="WVZ95034.1"/>
    <property type="molecule type" value="Genomic_DNA"/>
</dbReference>
<dbReference type="GO" id="GO:0046540">
    <property type="term" value="C:U4/U6 x U5 tri-snRNP complex"/>
    <property type="evidence" value="ECO:0007669"/>
    <property type="project" value="TreeGrafter"/>
</dbReference>
<dbReference type="GO" id="GO:0003723">
    <property type="term" value="F:RNA binding"/>
    <property type="evidence" value="ECO:0007669"/>
    <property type="project" value="UniProtKB-KW"/>
</dbReference>
<keyword evidence="7" id="KW-0539">Nucleus</keyword>
<feature type="region of interest" description="Disordered" evidence="9">
    <location>
        <begin position="18"/>
        <end position="49"/>
    </location>
</feature>
<dbReference type="GO" id="GO:0005694">
    <property type="term" value="C:chromosome"/>
    <property type="evidence" value="ECO:0007669"/>
    <property type="project" value="InterPro"/>
</dbReference>
<dbReference type="InterPro" id="IPR010920">
    <property type="entry name" value="LSM_dom_sf"/>
</dbReference>
<dbReference type="GO" id="GO:0003677">
    <property type="term" value="F:DNA binding"/>
    <property type="evidence" value="ECO:0007669"/>
    <property type="project" value="InterPro"/>
</dbReference>
<dbReference type="PROSITE" id="PS52002">
    <property type="entry name" value="SM"/>
    <property type="match status" value="1"/>
</dbReference>
<keyword evidence="12" id="KW-1185">Reference proteome</keyword>
<dbReference type="SUPFAM" id="SSF56741">
    <property type="entry name" value="Eukaryotic DNA topoisomerase I, N-terminal DNA-binding fragment"/>
    <property type="match status" value="1"/>
</dbReference>
<reference evidence="11 12" key="1">
    <citation type="submission" date="2024-02" db="EMBL/GenBank/DDBJ databases">
        <title>High-quality chromosome-scale genome assembly of Pensacola bahiagrass (Paspalum notatum Flugge var. saurae).</title>
        <authorList>
            <person name="Vega J.M."/>
            <person name="Podio M."/>
            <person name="Orjuela J."/>
            <person name="Siena L.A."/>
            <person name="Pessino S.C."/>
            <person name="Combes M.C."/>
            <person name="Mariac C."/>
            <person name="Albertini E."/>
            <person name="Pupilli F."/>
            <person name="Ortiz J.P.A."/>
            <person name="Leblanc O."/>
        </authorList>
    </citation>
    <scope>NUCLEOTIDE SEQUENCE [LARGE SCALE GENOMIC DNA]</scope>
    <source>
        <strain evidence="11">R1</strain>
        <tissue evidence="11">Leaf</tissue>
    </source>
</reference>
<comment type="subcellular location">
    <subcellularLocation>
        <location evidence="1">Nucleus</location>
    </subcellularLocation>
</comment>
<dbReference type="Proteomes" id="UP001341281">
    <property type="component" value="Chromosome 09"/>
</dbReference>
<dbReference type="GO" id="GO:0003917">
    <property type="term" value="F:DNA topoisomerase type I (single strand cut, ATP-independent) activity"/>
    <property type="evidence" value="ECO:0007669"/>
    <property type="project" value="InterPro"/>
</dbReference>
<keyword evidence="5" id="KW-0694">RNA-binding</keyword>
<dbReference type="GO" id="GO:0000398">
    <property type="term" value="P:mRNA splicing, via spliceosome"/>
    <property type="evidence" value="ECO:0007669"/>
    <property type="project" value="TreeGrafter"/>
</dbReference>
<evidence type="ECO:0000256" key="9">
    <source>
        <dbReference type="SAM" id="MobiDB-lite"/>
    </source>
</evidence>
<evidence type="ECO:0000256" key="3">
    <source>
        <dbReference type="ARBA" id="ARBA00022664"/>
    </source>
</evidence>
<keyword evidence="4" id="KW-0747">Spliceosome</keyword>